<accession>K1V8V6</accession>
<dbReference type="AlphaFoldDB" id="K1V8V6"/>
<feature type="compositionally biased region" description="Basic and acidic residues" evidence="1">
    <location>
        <begin position="61"/>
        <end position="79"/>
    </location>
</feature>
<evidence type="ECO:0000256" key="1">
    <source>
        <dbReference type="SAM" id="MobiDB-lite"/>
    </source>
</evidence>
<dbReference type="EMBL" id="AMBO01000341">
    <property type="protein sequence ID" value="EKD00435.1"/>
    <property type="molecule type" value="Genomic_DNA"/>
</dbReference>
<proteinExistence type="predicted"/>
<sequence>MAPVRRDLNPGGLTGGSWWYPSEAAHVPMPSESALDHGLGASGLTTGDGSLPVHGGGVIPHDGKLKLTHGHVEQVKNDDTDTSSTSSASTTLAPSSQPTSSSPLRRRAGVGAVVLGIALAVLSA</sequence>
<dbReference type="InParanoid" id="K1V8V6"/>
<gene>
    <name evidence="2" type="ORF">A1Q2_05272</name>
</gene>
<organism evidence="2 3">
    <name type="scientific">Trichosporon asahii var. asahii (strain CBS 8904)</name>
    <name type="common">Yeast</name>
    <dbReference type="NCBI Taxonomy" id="1220162"/>
    <lineage>
        <taxon>Eukaryota</taxon>
        <taxon>Fungi</taxon>
        <taxon>Dikarya</taxon>
        <taxon>Basidiomycota</taxon>
        <taxon>Agaricomycotina</taxon>
        <taxon>Tremellomycetes</taxon>
        <taxon>Trichosporonales</taxon>
        <taxon>Trichosporonaceae</taxon>
        <taxon>Trichosporon</taxon>
    </lineage>
</organism>
<evidence type="ECO:0000313" key="3">
    <source>
        <dbReference type="Proteomes" id="UP000006757"/>
    </source>
</evidence>
<feature type="compositionally biased region" description="Low complexity" evidence="1">
    <location>
        <begin position="82"/>
        <end position="107"/>
    </location>
</feature>
<dbReference type="Proteomes" id="UP000006757">
    <property type="component" value="Unassembled WGS sequence"/>
</dbReference>
<dbReference type="HOGENOM" id="CLU_2005511_0_0_1"/>
<evidence type="ECO:0000313" key="2">
    <source>
        <dbReference type="EMBL" id="EKD00435.1"/>
    </source>
</evidence>
<feature type="region of interest" description="Disordered" evidence="1">
    <location>
        <begin position="1"/>
        <end position="107"/>
    </location>
</feature>
<keyword evidence="3" id="KW-1185">Reference proteome</keyword>
<protein>
    <submittedName>
        <fullName evidence="2">Uncharacterized protein</fullName>
    </submittedName>
</protein>
<comment type="caution">
    <text evidence="2">The sequence shown here is derived from an EMBL/GenBank/DDBJ whole genome shotgun (WGS) entry which is preliminary data.</text>
</comment>
<name>K1V8V6_TRIAC</name>
<reference evidence="2 3" key="1">
    <citation type="journal article" date="2012" name="Eukaryot. Cell">
        <title>Genome sequence of the Trichosporon asahii environmental strain CBS 8904.</title>
        <authorList>
            <person name="Yang R.Y."/>
            <person name="Li H.T."/>
            <person name="Zhu H."/>
            <person name="Zhou G.P."/>
            <person name="Wang M."/>
            <person name="Wang L."/>
        </authorList>
    </citation>
    <scope>NUCLEOTIDE SEQUENCE [LARGE SCALE GENOMIC DNA]</scope>
    <source>
        <strain evidence="2 3">CBS 8904</strain>
    </source>
</reference>